<reference evidence="1 2" key="1">
    <citation type="submission" date="2016-03" db="EMBL/GenBank/DDBJ databases">
        <title>Genome sequences of a Phycodnavirus, Heterosigma akashiwo virus strain 53.</title>
        <authorList>
            <person name="Ueki S."/>
            <person name="Ogura Y."/>
            <person name="Hayashi T."/>
        </authorList>
    </citation>
    <scope>NUCLEOTIDE SEQUENCE [LARGE SCALE GENOMIC DNA]</scope>
    <source>
        <strain evidence="1">HaV53</strain>
    </source>
</reference>
<gene>
    <name evidence="1" type="primary">HaV53_ORF2</name>
</gene>
<dbReference type="GeneID" id="37618383"/>
<protein>
    <submittedName>
        <fullName evidence="1">Uncharacterized protein</fullName>
    </submittedName>
</protein>
<keyword evidence="2" id="KW-1185">Reference proteome</keyword>
<evidence type="ECO:0000313" key="1">
    <source>
        <dbReference type="EMBL" id="AOM63333.1"/>
    </source>
</evidence>
<name>A0A1C9C4X5_HAV01</name>
<dbReference type="Proteomes" id="UP000232488">
    <property type="component" value="Segment"/>
</dbReference>
<proteinExistence type="predicted"/>
<dbReference type="EMBL" id="KX008963">
    <property type="protein sequence ID" value="AOM63333.1"/>
    <property type="molecule type" value="Genomic_DNA"/>
</dbReference>
<organismHost>
    <name type="scientific">Heterosigma akashiwo</name>
    <name type="common">Chromophytic alga</name>
    <name type="synonym">Heterosigma carterae</name>
    <dbReference type="NCBI Taxonomy" id="2829"/>
</organismHost>
<evidence type="ECO:0000313" key="2">
    <source>
        <dbReference type="Proteomes" id="UP000232488"/>
    </source>
</evidence>
<organism evidence="1 2">
    <name type="scientific">Heterosigma akashiwo virus 01</name>
    <name type="common">HaV01</name>
    <dbReference type="NCBI Taxonomy" id="97195"/>
    <lineage>
        <taxon>Viruses</taxon>
        <taxon>Varidnaviria</taxon>
        <taxon>Bamfordvirae</taxon>
        <taxon>Nucleocytoviricota</taxon>
        <taxon>Megaviricetes</taxon>
        <taxon>Algavirales</taxon>
        <taxon>Phycodnaviridae</taxon>
        <taxon>Raphidovirus</taxon>
        <taxon>Raphidovirus japonicum</taxon>
    </lineage>
</organism>
<sequence>MAVSEADRILAELLGIDVSEIKDYINREFFPGGCAIKSSETLGCGEYGCSIEVLHKGKVYVFKIQRIAVKSTDTTARQFQQEVSMAKHFEDAGIGLNLIKIPDNYRVSLIMEEKSLSL</sequence>
<dbReference type="RefSeq" id="YP_009507399.1">
    <property type="nucleotide sequence ID" value="NC_038553.1"/>
</dbReference>
<accession>A0A1C9C4X5</accession>
<dbReference type="KEGG" id="vg:37618383"/>